<sequence>MKDFLHNDIPMLRKMTSVSGKYYIIEVKHQFGGGYPHDYECGVNHIKLIHENFKGNEKDNHIGDYEGDLYDEI</sequence>
<dbReference type="EMBL" id="AP012292">
    <property type="protein sequence ID" value="BAL84398.1"/>
    <property type="molecule type" value="Genomic_DNA"/>
</dbReference>
<evidence type="ECO:0000313" key="2">
    <source>
        <dbReference type="Proteomes" id="UP000007887"/>
    </source>
</evidence>
<dbReference type="eggNOG" id="COG0189">
    <property type="taxonomic scope" value="Bacteria"/>
</dbReference>
<gene>
    <name evidence="1" type="ordered locus">SELR_26900</name>
</gene>
<dbReference type="KEGG" id="sri:SELR_26900"/>
<reference evidence="1 2" key="1">
    <citation type="submission" date="2011-10" db="EMBL/GenBank/DDBJ databases">
        <title>Whole genome sequence of Selenomonas ruminantium subsp. lactilytica TAM6421.</title>
        <authorList>
            <person name="Oguchi A."/>
            <person name="Ankai A."/>
            <person name="Kaneko J."/>
            <person name="Yamada-Narita S."/>
            <person name="Fukui S."/>
            <person name="Takahashi M."/>
            <person name="Onodera T."/>
            <person name="Kojima S."/>
            <person name="Fushimi T."/>
            <person name="Abe N."/>
            <person name="Kamio Y."/>
            <person name="Yamazaki S."/>
            <person name="Fujita N."/>
        </authorList>
    </citation>
    <scope>NUCLEOTIDE SEQUENCE [LARGE SCALE GENOMIC DNA]</scope>
    <source>
        <strain evidence="2">NBRC 103574 / TAM6421</strain>
    </source>
</reference>
<dbReference type="HOGENOM" id="CLU_2702737_0_0_9"/>
<dbReference type="AlphaFoldDB" id="I0GUG1"/>
<accession>I0GUG1</accession>
<dbReference type="PATRIC" id="fig|927704.6.peg.2777"/>
<proteinExistence type="predicted"/>
<organism evidence="1 2">
    <name type="scientific">Selenomonas ruminantium subsp. lactilytica (strain NBRC 103574 / TAM6421)</name>
    <dbReference type="NCBI Taxonomy" id="927704"/>
    <lineage>
        <taxon>Bacteria</taxon>
        <taxon>Bacillati</taxon>
        <taxon>Bacillota</taxon>
        <taxon>Negativicutes</taxon>
        <taxon>Selenomonadales</taxon>
        <taxon>Selenomonadaceae</taxon>
        <taxon>Selenomonas</taxon>
    </lineage>
</organism>
<dbReference type="Gene3D" id="3.30.470.20">
    <property type="entry name" value="ATP-grasp fold, B domain"/>
    <property type="match status" value="1"/>
</dbReference>
<dbReference type="Proteomes" id="UP000007887">
    <property type="component" value="Chromosome"/>
</dbReference>
<name>I0GUG1_SELRL</name>
<protein>
    <submittedName>
        <fullName evidence="1">Uncharacterized protein</fullName>
    </submittedName>
</protein>
<evidence type="ECO:0000313" key="1">
    <source>
        <dbReference type="EMBL" id="BAL84398.1"/>
    </source>
</evidence>